<keyword evidence="1" id="KW-0472">Membrane</keyword>
<keyword evidence="1" id="KW-0812">Transmembrane</keyword>
<accession>A0A8H6YFN8</accession>
<dbReference type="EMBL" id="JACAZH010000010">
    <property type="protein sequence ID" value="KAF7357409.1"/>
    <property type="molecule type" value="Genomic_DNA"/>
</dbReference>
<comment type="caution">
    <text evidence="2">The sequence shown here is derived from an EMBL/GenBank/DDBJ whole genome shotgun (WGS) entry which is preliminary data.</text>
</comment>
<gene>
    <name evidence="2" type="ORF">MSAN_01336900</name>
</gene>
<keyword evidence="3" id="KW-1185">Reference proteome</keyword>
<dbReference type="AlphaFoldDB" id="A0A8H6YFN8"/>
<keyword evidence="1" id="KW-1133">Transmembrane helix</keyword>
<reference evidence="2" key="1">
    <citation type="submission" date="2020-05" db="EMBL/GenBank/DDBJ databases">
        <title>Mycena genomes resolve the evolution of fungal bioluminescence.</title>
        <authorList>
            <person name="Tsai I.J."/>
        </authorList>
    </citation>
    <scope>NUCLEOTIDE SEQUENCE</scope>
    <source>
        <strain evidence="2">160909Yilan</strain>
    </source>
</reference>
<evidence type="ECO:0000256" key="1">
    <source>
        <dbReference type="SAM" id="Phobius"/>
    </source>
</evidence>
<evidence type="ECO:0000313" key="3">
    <source>
        <dbReference type="Proteomes" id="UP000623467"/>
    </source>
</evidence>
<dbReference type="OrthoDB" id="3050084at2759"/>
<feature type="transmembrane region" description="Helical" evidence="1">
    <location>
        <begin position="14"/>
        <end position="35"/>
    </location>
</feature>
<protein>
    <submittedName>
        <fullName evidence="2">Uncharacterized protein</fullName>
    </submittedName>
</protein>
<name>A0A8H6YFN8_9AGAR</name>
<evidence type="ECO:0000313" key="2">
    <source>
        <dbReference type="EMBL" id="KAF7357409.1"/>
    </source>
</evidence>
<organism evidence="2 3">
    <name type="scientific">Mycena sanguinolenta</name>
    <dbReference type="NCBI Taxonomy" id="230812"/>
    <lineage>
        <taxon>Eukaryota</taxon>
        <taxon>Fungi</taxon>
        <taxon>Dikarya</taxon>
        <taxon>Basidiomycota</taxon>
        <taxon>Agaricomycotina</taxon>
        <taxon>Agaricomycetes</taxon>
        <taxon>Agaricomycetidae</taxon>
        <taxon>Agaricales</taxon>
        <taxon>Marasmiineae</taxon>
        <taxon>Mycenaceae</taxon>
        <taxon>Mycena</taxon>
    </lineage>
</organism>
<proteinExistence type="predicted"/>
<sequence>MVIATGTASQFSQILWIFVAILVLYILFAVLFLVMSHLQERLQRRPECECPMRPYLSSSPRSWEAIPLADSANKDFEGQVCTFPISIQVRYENPGQ</sequence>
<dbReference type="Proteomes" id="UP000623467">
    <property type="component" value="Unassembled WGS sequence"/>
</dbReference>